<dbReference type="AlphaFoldDB" id="A7SCD0"/>
<dbReference type="InParanoid" id="A7SCD0"/>
<evidence type="ECO:0000256" key="3">
    <source>
        <dbReference type="ARBA" id="ARBA00023155"/>
    </source>
</evidence>
<evidence type="ECO:0000256" key="5">
    <source>
        <dbReference type="PROSITE-ProRule" id="PRU00108"/>
    </source>
</evidence>
<evidence type="ECO:0000259" key="7">
    <source>
        <dbReference type="PROSITE" id="PS50071"/>
    </source>
</evidence>
<dbReference type="SUPFAM" id="SSF46689">
    <property type="entry name" value="Homeodomain-like"/>
    <property type="match status" value="1"/>
</dbReference>
<reference evidence="8 9" key="1">
    <citation type="journal article" date="2007" name="Science">
        <title>Sea anemone genome reveals ancestral eumetazoan gene repertoire and genomic organization.</title>
        <authorList>
            <person name="Putnam N.H."/>
            <person name="Srivastava M."/>
            <person name="Hellsten U."/>
            <person name="Dirks B."/>
            <person name="Chapman J."/>
            <person name="Salamov A."/>
            <person name="Terry A."/>
            <person name="Shapiro H."/>
            <person name="Lindquist E."/>
            <person name="Kapitonov V.V."/>
            <person name="Jurka J."/>
            <person name="Genikhovich G."/>
            <person name="Grigoriev I.V."/>
            <person name="Lucas S.M."/>
            <person name="Steele R.E."/>
            <person name="Finnerty J.R."/>
            <person name="Technau U."/>
            <person name="Martindale M.Q."/>
            <person name="Rokhsar D.S."/>
        </authorList>
    </citation>
    <scope>NUCLEOTIDE SEQUENCE [LARGE SCALE GENOMIC DNA]</scope>
    <source>
        <strain evidence="9">CH2 X CH6</strain>
    </source>
</reference>
<dbReference type="PANTHER" id="PTHR46639">
    <property type="entry name" value="DIENCEPHALON/MESENCEPHALON HOMEOBOX PROTEIN 1"/>
    <property type="match status" value="1"/>
</dbReference>
<comment type="subcellular location">
    <subcellularLocation>
        <location evidence="5 6">Nucleus</location>
    </subcellularLocation>
</comment>
<accession>A7SCD0</accession>
<dbReference type="InterPro" id="IPR009057">
    <property type="entry name" value="Homeodomain-like_sf"/>
</dbReference>
<dbReference type="PANTHER" id="PTHR46639:SF2">
    <property type="entry name" value="DIENCEPHALON_MESENCEPHALON HOMEOBOX PROTEIN 1"/>
    <property type="match status" value="1"/>
</dbReference>
<dbReference type="InterPro" id="IPR001356">
    <property type="entry name" value="HD"/>
</dbReference>
<dbReference type="InterPro" id="IPR052488">
    <property type="entry name" value="DMBX_homeobox"/>
</dbReference>
<dbReference type="GO" id="GO:0000981">
    <property type="term" value="F:DNA-binding transcription factor activity, RNA polymerase II-specific"/>
    <property type="evidence" value="ECO:0007669"/>
    <property type="project" value="InterPro"/>
</dbReference>
<dbReference type="PhylomeDB" id="A7SCD0"/>
<feature type="non-terminal residue" evidence="8">
    <location>
        <position position="75"/>
    </location>
</feature>
<keyword evidence="2 5" id="KW-0238">DNA-binding</keyword>
<dbReference type="OMA" id="IMEVRHS"/>
<feature type="domain" description="Homeobox" evidence="7">
    <location>
        <begin position="15"/>
        <end position="75"/>
    </location>
</feature>
<name>A7SCD0_NEMVE</name>
<evidence type="ECO:0000313" key="9">
    <source>
        <dbReference type="Proteomes" id="UP000001593"/>
    </source>
</evidence>
<evidence type="ECO:0000256" key="1">
    <source>
        <dbReference type="ARBA" id="ARBA00005733"/>
    </source>
</evidence>
<dbReference type="GO" id="GO:0003677">
    <property type="term" value="F:DNA binding"/>
    <property type="evidence" value="ECO:0007669"/>
    <property type="project" value="UniProtKB-UniRule"/>
</dbReference>
<dbReference type="Gene3D" id="1.10.10.60">
    <property type="entry name" value="Homeodomain-like"/>
    <property type="match status" value="1"/>
</dbReference>
<dbReference type="GO" id="GO:0005634">
    <property type="term" value="C:nucleus"/>
    <property type="evidence" value="ECO:0007669"/>
    <property type="project" value="UniProtKB-SubCell"/>
</dbReference>
<evidence type="ECO:0000313" key="8">
    <source>
        <dbReference type="EMBL" id="EDO38662.1"/>
    </source>
</evidence>
<comment type="similarity">
    <text evidence="1">Belongs to the paired homeobox family.</text>
</comment>
<organism evidence="8 9">
    <name type="scientific">Nematostella vectensis</name>
    <name type="common">Starlet sea anemone</name>
    <dbReference type="NCBI Taxonomy" id="45351"/>
    <lineage>
        <taxon>Eukaryota</taxon>
        <taxon>Metazoa</taxon>
        <taxon>Cnidaria</taxon>
        <taxon>Anthozoa</taxon>
        <taxon>Hexacorallia</taxon>
        <taxon>Actiniaria</taxon>
        <taxon>Edwardsiidae</taxon>
        <taxon>Nematostella</taxon>
    </lineage>
</organism>
<dbReference type="InterPro" id="IPR017970">
    <property type="entry name" value="Homeobox_CS"/>
</dbReference>
<dbReference type="HOGENOM" id="CLU_049543_12_1_1"/>
<protein>
    <recommendedName>
        <fullName evidence="7">Homeobox domain-containing protein</fullName>
    </recommendedName>
</protein>
<dbReference type="PROSITE" id="PS50071">
    <property type="entry name" value="HOMEOBOX_2"/>
    <property type="match status" value="1"/>
</dbReference>
<dbReference type="Pfam" id="PF00046">
    <property type="entry name" value="Homeodomain"/>
    <property type="match status" value="1"/>
</dbReference>
<dbReference type="eggNOG" id="KOG0490">
    <property type="taxonomic scope" value="Eukaryota"/>
</dbReference>
<proteinExistence type="inferred from homology"/>
<dbReference type="PROSITE" id="PS00027">
    <property type="entry name" value="HOMEOBOX_1"/>
    <property type="match status" value="1"/>
</dbReference>
<dbReference type="SMART" id="SM00389">
    <property type="entry name" value="HOX"/>
    <property type="match status" value="1"/>
</dbReference>
<dbReference type="Proteomes" id="UP000001593">
    <property type="component" value="Unassembled WGS sequence"/>
</dbReference>
<sequence length="75" mass="8890">PVDIIMEVRHSARTGKQRRTRTAFTHHQLRILEGTFSKTHYPDIVMREGLAAYTGLTEARIQVWFKNRRAKQRKQ</sequence>
<evidence type="ECO:0000256" key="6">
    <source>
        <dbReference type="RuleBase" id="RU000682"/>
    </source>
</evidence>
<dbReference type="EMBL" id="DS469622">
    <property type="protein sequence ID" value="EDO38662.1"/>
    <property type="molecule type" value="Genomic_DNA"/>
</dbReference>
<keyword evidence="9" id="KW-1185">Reference proteome</keyword>
<keyword evidence="3 5" id="KW-0371">Homeobox</keyword>
<gene>
    <name evidence="8" type="ORF">NEMVEDRAFT_v1g113102</name>
</gene>
<evidence type="ECO:0000256" key="4">
    <source>
        <dbReference type="ARBA" id="ARBA00023242"/>
    </source>
</evidence>
<keyword evidence="4 5" id="KW-0539">Nucleus</keyword>
<dbReference type="KEGG" id="nve:5510233"/>
<evidence type="ECO:0000256" key="2">
    <source>
        <dbReference type="ARBA" id="ARBA00023125"/>
    </source>
</evidence>
<feature type="non-terminal residue" evidence="8">
    <location>
        <position position="1"/>
    </location>
</feature>
<dbReference type="FunFam" id="1.10.10.60:FF:000551">
    <property type="entry name" value="Predicted protein"/>
    <property type="match status" value="1"/>
</dbReference>
<dbReference type="CDD" id="cd00086">
    <property type="entry name" value="homeodomain"/>
    <property type="match status" value="1"/>
</dbReference>